<evidence type="ECO:0000256" key="2">
    <source>
        <dbReference type="ARBA" id="ARBA00022679"/>
    </source>
</evidence>
<dbReference type="GO" id="GO:0000162">
    <property type="term" value="P:L-tryptophan biosynthetic process"/>
    <property type="evidence" value="ECO:0007669"/>
    <property type="project" value="TreeGrafter"/>
</dbReference>
<evidence type="ECO:0000256" key="1">
    <source>
        <dbReference type="ARBA" id="ARBA00013139"/>
    </source>
</evidence>
<dbReference type="EC" id="2.6.1.85" evidence="1"/>
<dbReference type="GO" id="GO:0046820">
    <property type="term" value="F:4-amino-4-deoxychorismate synthase activity"/>
    <property type="evidence" value="ECO:0007669"/>
    <property type="project" value="UniProtKB-EC"/>
</dbReference>
<dbReference type="InterPro" id="IPR005802">
    <property type="entry name" value="ADC_synth_comp_1"/>
</dbReference>
<keyword evidence="6" id="KW-0032">Aminotransferase</keyword>
<organism evidence="6 7">
    <name type="scientific">Tautonia plasticadhaerens</name>
    <dbReference type="NCBI Taxonomy" id="2527974"/>
    <lineage>
        <taxon>Bacteria</taxon>
        <taxon>Pseudomonadati</taxon>
        <taxon>Planctomycetota</taxon>
        <taxon>Planctomycetia</taxon>
        <taxon>Isosphaerales</taxon>
        <taxon>Isosphaeraceae</taxon>
        <taxon>Tautonia</taxon>
    </lineage>
</organism>
<dbReference type="Pfam" id="PF00425">
    <property type="entry name" value="Chorismate_bind"/>
    <property type="match status" value="1"/>
</dbReference>
<dbReference type="EMBL" id="CP036426">
    <property type="protein sequence ID" value="QDV33201.1"/>
    <property type="molecule type" value="Genomic_DNA"/>
</dbReference>
<dbReference type="PANTHER" id="PTHR11236:SF9">
    <property type="entry name" value="ANTHRANILATE SYNTHASE COMPONENT 1"/>
    <property type="match status" value="1"/>
</dbReference>
<keyword evidence="7" id="KW-1185">Reference proteome</keyword>
<feature type="region of interest" description="Disordered" evidence="3">
    <location>
        <begin position="1"/>
        <end position="38"/>
    </location>
</feature>
<dbReference type="InterPro" id="IPR015890">
    <property type="entry name" value="Chorismate_C"/>
</dbReference>
<reference evidence="6 7" key="1">
    <citation type="submission" date="2019-02" db="EMBL/GenBank/DDBJ databases">
        <title>Deep-cultivation of Planctomycetes and their phenomic and genomic characterization uncovers novel biology.</title>
        <authorList>
            <person name="Wiegand S."/>
            <person name="Jogler M."/>
            <person name="Boedeker C."/>
            <person name="Pinto D."/>
            <person name="Vollmers J."/>
            <person name="Rivas-Marin E."/>
            <person name="Kohn T."/>
            <person name="Peeters S.H."/>
            <person name="Heuer A."/>
            <person name="Rast P."/>
            <person name="Oberbeckmann S."/>
            <person name="Bunk B."/>
            <person name="Jeske O."/>
            <person name="Meyerdierks A."/>
            <person name="Storesund J.E."/>
            <person name="Kallscheuer N."/>
            <person name="Luecker S."/>
            <person name="Lage O.M."/>
            <person name="Pohl T."/>
            <person name="Merkel B.J."/>
            <person name="Hornburger P."/>
            <person name="Mueller R.-W."/>
            <person name="Bruemmer F."/>
            <person name="Labrenz M."/>
            <person name="Spormann A.M."/>
            <person name="Op den Camp H."/>
            <person name="Overmann J."/>
            <person name="Amann R."/>
            <person name="Jetten M.S.M."/>
            <person name="Mascher T."/>
            <person name="Medema M.H."/>
            <person name="Devos D.P."/>
            <person name="Kaster A.-K."/>
            <person name="Ovreas L."/>
            <person name="Rohde M."/>
            <person name="Galperin M.Y."/>
            <person name="Jogler C."/>
        </authorList>
    </citation>
    <scope>NUCLEOTIDE SEQUENCE [LARGE SCALE GENOMIC DNA]</scope>
    <source>
        <strain evidence="6 7">ElP</strain>
    </source>
</reference>
<dbReference type="InterPro" id="IPR005801">
    <property type="entry name" value="ADC_synthase"/>
</dbReference>
<accession>A0A518GX95</accession>
<proteinExistence type="predicted"/>
<gene>
    <name evidence="6" type="primary">pabB</name>
    <name evidence="6" type="ORF">ElP_10430</name>
</gene>
<feature type="domain" description="Chorismate-utilising enzyme C-terminal" evidence="4">
    <location>
        <begin position="254"/>
        <end position="508"/>
    </location>
</feature>
<name>A0A518GX95_9BACT</name>
<evidence type="ECO:0000259" key="5">
    <source>
        <dbReference type="Pfam" id="PF04715"/>
    </source>
</evidence>
<dbReference type="Proteomes" id="UP000317835">
    <property type="component" value="Chromosome"/>
</dbReference>
<dbReference type="GO" id="GO:0009396">
    <property type="term" value="P:folic acid-containing compound biosynthetic process"/>
    <property type="evidence" value="ECO:0007669"/>
    <property type="project" value="InterPro"/>
</dbReference>
<sequence length="520" mass="57339">MDCTAVAPDFEPPRRGEIPLGPAPAPHRAPDVPEPDRPAFEPPIVIPIDLPADRLAMRVGEMPGAALLEGGPGFGDAGRWSILAARPAGMFDVPFLTMDRWRFAYRGMDEERQAIFPERWEFGRGDPLVGLDRLVDRLGLGRPVEEGPGGGDRPPFLGGLIGYLGYDLARWIERVPRKAPKEDAVPDLAFGLYDTFVAVDHRSGEAKLWVTNVLGESADRVDYRVRSWLEALRRPPRSLPRSGFEAPPTSNFSPEGYRGAVRRAVDYIHAGDIFQANISQRFTAIGRPEPLDLYRRLRHRSPSPYSAYLRFGEGRAVVSSSPELFYRTRGDHIITRPIKGTRPRGATPEEDRAMRAELVDSPKDRAELAMIVDLERNDLGRVCAFGSVRVTEPSVIESFETVHHQVATIEGRLRPGVGPIEVVRAVFPGGSITGAPKIRAMEIIDELEPSRRGVYTGAIGYFGAGGNAAFNIAIRTMVVEGPRVRYQVGGGIVADSDPQLEFEETMHKGRAMRDVLEGRA</sequence>
<evidence type="ECO:0000313" key="6">
    <source>
        <dbReference type="EMBL" id="QDV33201.1"/>
    </source>
</evidence>
<dbReference type="NCBIfam" id="TIGR00553">
    <property type="entry name" value="pabB"/>
    <property type="match status" value="1"/>
</dbReference>
<dbReference type="AlphaFoldDB" id="A0A518GX95"/>
<dbReference type="PANTHER" id="PTHR11236">
    <property type="entry name" value="AMINOBENZOATE/ANTHRANILATE SYNTHASE"/>
    <property type="match status" value="1"/>
</dbReference>
<dbReference type="Pfam" id="PF04715">
    <property type="entry name" value="Anth_synt_I_N"/>
    <property type="match status" value="1"/>
</dbReference>
<dbReference type="InterPro" id="IPR019999">
    <property type="entry name" value="Anth_synth_I-like"/>
</dbReference>
<dbReference type="KEGG" id="tpla:ElP_10430"/>
<dbReference type="InterPro" id="IPR006805">
    <property type="entry name" value="Anth_synth_I_N"/>
</dbReference>
<protein>
    <recommendedName>
        <fullName evidence="1">aminodeoxychorismate synthase</fullName>
        <ecNumber evidence="1">2.6.1.85</ecNumber>
    </recommendedName>
</protein>
<dbReference type="Gene3D" id="3.60.120.10">
    <property type="entry name" value="Anthranilate synthase"/>
    <property type="match status" value="1"/>
</dbReference>
<feature type="compositionally biased region" description="Basic and acidic residues" evidence="3">
    <location>
        <begin position="28"/>
        <end position="38"/>
    </location>
</feature>
<dbReference type="PRINTS" id="PR00095">
    <property type="entry name" value="ANTSNTHASEI"/>
</dbReference>
<evidence type="ECO:0000313" key="7">
    <source>
        <dbReference type="Proteomes" id="UP000317835"/>
    </source>
</evidence>
<dbReference type="OrthoDB" id="9803598at2"/>
<evidence type="ECO:0000259" key="4">
    <source>
        <dbReference type="Pfam" id="PF00425"/>
    </source>
</evidence>
<feature type="domain" description="Anthranilate synthase component I N-terminal" evidence="5">
    <location>
        <begin position="55"/>
        <end position="205"/>
    </location>
</feature>
<evidence type="ECO:0000256" key="3">
    <source>
        <dbReference type="SAM" id="MobiDB-lite"/>
    </source>
</evidence>
<dbReference type="SUPFAM" id="SSF56322">
    <property type="entry name" value="ADC synthase"/>
    <property type="match status" value="1"/>
</dbReference>
<keyword evidence="2 6" id="KW-0808">Transferase</keyword>